<keyword evidence="2" id="KW-0238">DNA-binding</keyword>
<dbReference type="CDD" id="cd00093">
    <property type="entry name" value="HTH_XRE"/>
    <property type="match status" value="1"/>
</dbReference>
<reference evidence="6" key="1">
    <citation type="submission" date="2018-12" db="EMBL/GenBank/DDBJ databases">
        <title>Dusodibacter welbiota gen. nov., sp. nov., isolated from human faeces and emended description of the Oscillibacter genus.</title>
        <authorList>
            <person name="Le Roy T."/>
            <person name="Van der Smissen P."/>
            <person name="Delzenne N."/>
            <person name="Muccioli G."/>
            <person name="Collet J.F."/>
            <person name="Cani P.D."/>
        </authorList>
    </citation>
    <scope>NUCLEOTIDE SEQUENCE [LARGE SCALE GENOMIC DNA]</scope>
    <source>
        <strain evidence="6">J115</strain>
    </source>
</reference>
<dbReference type="InterPro" id="IPR010982">
    <property type="entry name" value="Lambda_DNA-bd_dom_sf"/>
</dbReference>
<proteinExistence type="predicted"/>
<dbReference type="SMART" id="SM00530">
    <property type="entry name" value="HTH_XRE"/>
    <property type="match status" value="1"/>
</dbReference>
<dbReference type="RefSeq" id="WP_136891699.1">
    <property type="nucleotide sequence ID" value="NZ_CP034413.3"/>
</dbReference>
<dbReference type="InterPro" id="IPR015927">
    <property type="entry name" value="Peptidase_S24_S26A/B/C"/>
</dbReference>
<accession>A0A4D7AS91</accession>
<organism evidence="5 6">
    <name type="scientific">Dysosmobacter welbionis</name>
    <dbReference type="NCBI Taxonomy" id="2093857"/>
    <lineage>
        <taxon>Bacteria</taxon>
        <taxon>Bacillati</taxon>
        <taxon>Bacillota</taxon>
        <taxon>Clostridia</taxon>
        <taxon>Eubacteriales</taxon>
        <taxon>Oscillospiraceae</taxon>
        <taxon>Dysosmobacter</taxon>
    </lineage>
</organism>
<dbReference type="PANTHER" id="PTHR40661:SF1">
    <property type="entry name" value="HTH CRO_C1-TYPE DOMAIN-CONTAINING PROTEIN"/>
    <property type="match status" value="1"/>
</dbReference>
<evidence type="ECO:0000256" key="2">
    <source>
        <dbReference type="ARBA" id="ARBA00023125"/>
    </source>
</evidence>
<dbReference type="InterPro" id="IPR001387">
    <property type="entry name" value="Cro/C1-type_HTH"/>
</dbReference>
<dbReference type="Gene3D" id="2.10.109.10">
    <property type="entry name" value="Umud Fragment, subunit A"/>
    <property type="match status" value="1"/>
</dbReference>
<dbReference type="Pfam" id="PF01381">
    <property type="entry name" value="HTH_3"/>
    <property type="match status" value="1"/>
</dbReference>
<evidence type="ECO:0000313" key="6">
    <source>
        <dbReference type="Proteomes" id="UP000298642"/>
    </source>
</evidence>
<sequence>MTFGERLKEFRESCGYTQEELAEMVGVAKTTITGYEKGNRKPDVPKIKKLAHALGITGDQLLGTGLDINKAPLYSSEAMRLAKDYDGLDRWGKQALRHVADVEMARMEDEERFLRDAGESEEEKPTIPNFWSEPAAGMASPIMGEDYDEYTLQPGDPKGAVFSVRISGNSMEPYFPNGSRVFCNKDPLRDGDIGVFSVDGEAVIKQYHYDRILGITYLFSLNRERADADVVITRNSGQMLVCLGRVITKRRFPLPGM</sequence>
<feature type="domain" description="HTH cro/C1-type" evidence="4">
    <location>
        <begin position="7"/>
        <end position="61"/>
    </location>
</feature>
<evidence type="ECO:0000256" key="3">
    <source>
        <dbReference type="ARBA" id="ARBA00023163"/>
    </source>
</evidence>
<dbReference type="Pfam" id="PF00717">
    <property type="entry name" value="Peptidase_S24"/>
    <property type="match status" value="1"/>
</dbReference>
<keyword evidence="3" id="KW-0804">Transcription</keyword>
<dbReference type="KEGG" id="obj:EIO64_17055"/>
<evidence type="ECO:0000313" key="5">
    <source>
        <dbReference type="EMBL" id="QCI60705.1"/>
    </source>
</evidence>
<dbReference type="PANTHER" id="PTHR40661">
    <property type="match status" value="1"/>
</dbReference>
<gene>
    <name evidence="5" type="ORF">EIO64_17055</name>
</gene>
<name>A0A4D7AS91_9FIRM</name>
<dbReference type="SUPFAM" id="SSF47413">
    <property type="entry name" value="lambda repressor-like DNA-binding domains"/>
    <property type="match status" value="1"/>
</dbReference>
<dbReference type="CDD" id="cd06529">
    <property type="entry name" value="S24_LexA-like"/>
    <property type="match status" value="1"/>
</dbReference>
<dbReference type="Gene3D" id="1.10.260.40">
    <property type="entry name" value="lambda repressor-like DNA-binding domains"/>
    <property type="match status" value="1"/>
</dbReference>
<protein>
    <submittedName>
        <fullName evidence="5">XRE family transcriptional regulator</fullName>
    </submittedName>
</protein>
<dbReference type="Proteomes" id="UP000298642">
    <property type="component" value="Chromosome"/>
</dbReference>
<dbReference type="SUPFAM" id="SSF51306">
    <property type="entry name" value="LexA/Signal peptidase"/>
    <property type="match status" value="1"/>
</dbReference>
<dbReference type="GO" id="GO:0003677">
    <property type="term" value="F:DNA binding"/>
    <property type="evidence" value="ECO:0007669"/>
    <property type="project" value="UniProtKB-KW"/>
</dbReference>
<keyword evidence="1" id="KW-0805">Transcription regulation</keyword>
<keyword evidence="6" id="KW-1185">Reference proteome</keyword>
<evidence type="ECO:0000256" key="1">
    <source>
        <dbReference type="ARBA" id="ARBA00023015"/>
    </source>
</evidence>
<dbReference type="AlphaFoldDB" id="A0A4D7AS91"/>
<dbReference type="InterPro" id="IPR036286">
    <property type="entry name" value="LexA/Signal_pep-like_sf"/>
</dbReference>
<dbReference type="PROSITE" id="PS50943">
    <property type="entry name" value="HTH_CROC1"/>
    <property type="match status" value="1"/>
</dbReference>
<dbReference type="EMBL" id="CP034413">
    <property type="protein sequence ID" value="QCI60705.1"/>
    <property type="molecule type" value="Genomic_DNA"/>
</dbReference>
<evidence type="ECO:0000259" key="4">
    <source>
        <dbReference type="PROSITE" id="PS50943"/>
    </source>
</evidence>
<dbReference type="InterPro" id="IPR039418">
    <property type="entry name" value="LexA-like"/>
</dbReference>